<reference evidence="2 3" key="1">
    <citation type="submission" date="2024-07" db="EMBL/GenBank/DDBJ databases">
        <title>Section-level genome sequencing and comparative genomics of Aspergillus sections Usti and Cavernicolus.</title>
        <authorList>
            <consortium name="Lawrence Berkeley National Laboratory"/>
            <person name="Nybo J.L."/>
            <person name="Vesth T.C."/>
            <person name="Theobald S."/>
            <person name="Frisvad J.C."/>
            <person name="Larsen T.O."/>
            <person name="Kjaerboelling I."/>
            <person name="Rothschild-Mancinelli K."/>
            <person name="Lyhne E.K."/>
            <person name="Kogle M.E."/>
            <person name="Barry K."/>
            <person name="Clum A."/>
            <person name="Na H."/>
            <person name="Ledsgaard L."/>
            <person name="Lin J."/>
            <person name="Lipzen A."/>
            <person name="Kuo A."/>
            <person name="Riley R."/>
            <person name="Mondo S."/>
            <person name="LaButti K."/>
            <person name="Haridas S."/>
            <person name="Pangalinan J."/>
            <person name="Salamov A.A."/>
            <person name="Simmons B.A."/>
            <person name="Magnuson J.K."/>
            <person name="Chen J."/>
            <person name="Drula E."/>
            <person name="Henrissat B."/>
            <person name="Wiebenga A."/>
            <person name="Lubbers R.J."/>
            <person name="Gomes A.C."/>
            <person name="Makela M.R."/>
            <person name="Stajich J."/>
            <person name="Grigoriev I.V."/>
            <person name="Mortensen U.H."/>
            <person name="De vries R.P."/>
            <person name="Baker S.E."/>
            <person name="Andersen M.R."/>
        </authorList>
    </citation>
    <scope>NUCLEOTIDE SEQUENCE [LARGE SCALE GENOMIC DNA]</scope>
    <source>
        <strain evidence="2 3">CBS 600.67</strain>
    </source>
</reference>
<comment type="caution">
    <text evidence="2">The sequence shown here is derived from an EMBL/GenBank/DDBJ whole genome shotgun (WGS) entry which is preliminary data.</text>
</comment>
<accession>A0ABR4IJ37</accession>
<dbReference type="Proteomes" id="UP001610335">
    <property type="component" value="Unassembled WGS sequence"/>
</dbReference>
<feature type="transmembrane region" description="Helical" evidence="1">
    <location>
        <begin position="6"/>
        <end position="23"/>
    </location>
</feature>
<sequence length="323" mass="37478">MEPYLILIYYLLLLLLFAYFLVFHSNMTPSSSSSSTSSLDPSSINDLVTEIDDFSFYHHPSWPQRWSHPEFTGDYENNWRKAPWSKQTKRRTTRFLLNSLESQFPWGYIIYRTVYTAESDELWLIALEKLDQSMDYSIDSDLNTAKENRKKKREDLQPDPTPEQLVKESRKHVIFSDKKFWDGASIDQIRAHFMQYLRASKGRGYGRFEGCLLIDERSLKSIVASSSPRPQLGEAFVGMIDGRYPDETRHDPGYKGFMRVDIFCLWFLYGELGNNSMRALCPEGVPEGLIPVYDEGTGTAHDEEGNVVPVYLTQGRNRGRRLF</sequence>
<keyword evidence="1" id="KW-0812">Transmembrane</keyword>
<name>A0ABR4IJ37_9EURO</name>
<evidence type="ECO:0000313" key="3">
    <source>
        <dbReference type="Proteomes" id="UP001610335"/>
    </source>
</evidence>
<evidence type="ECO:0000313" key="2">
    <source>
        <dbReference type="EMBL" id="KAL2827760.1"/>
    </source>
</evidence>
<proteinExistence type="predicted"/>
<keyword evidence="3" id="KW-1185">Reference proteome</keyword>
<dbReference type="EMBL" id="JBFXLS010000023">
    <property type="protein sequence ID" value="KAL2827760.1"/>
    <property type="molecule type" value="Genomic_DNA"/>
</dbReference>
<gene>
    <name evidence="2" type="ORF">BDW59DRAFT_143793</name>
</gene>
<protein>
    <submittedName>
        <fullName evidence="2">Uncharacterized protein</fullName>
    </submittedName>
</protein>
<evidence type="ECO:0000256" key="1">
    <source>
        <dbReference type="SAM" id="Phobius"/>
    </source>
</evidence>
<organism evidence="2 3">
    <name type="scientific">Aspergillus cavernicola</name>
    <dbReference type="NCBI Taxonomy" id="176166"/>
    <lineage>
        <taxon>Eukaryota</taxon>
        <taxon>Fungi</taxon>
        <taxon>Dikarya</taxon>
        <taxon>Ascomycota</taxon>
        <taxon>Pezizomycotina</taxon>
        <taxon>Eurotiomycetes</taxon>
        <taxon>Eurotiomycetidae</taxon>
        <taxon>Eurotiales</taxon>
        <taxon>Aspergillaceae</taxon>
        <taxon>Aspergillus</taxon>
        <taxon>Aspergillus subgen. Nidulantes</taxon>
    </lineage>
</organism>
<keyword evidence="1" id="KW-0472">Membrane</keyword>
<keyword evidence="1" id="KW-1133">Transmembrane helix</keyword>